<evidence type="ECO:0000256" key="1">
    <source>
        <dbReference type="SAM" id="Phobius"/>
    </source>
</evidence>
<name>A0A0X8HU88_9SACH</name>
<dbReference type="PROSITE" id="PS50275">
    <property type="entry name" value="SAC"/>
    <property type="match status" value="1"/>
</dbReference>
<gene>
    <name evidence="3" type="ORF">AW171_hschr63516</name>
</gene>
<dbReference type="STRING" id="45286.A0A0X8HU88"/>
<dbReference type="GO" id="GO:0005783">
    <property type="term" value="C:endoplasmic reticulum"/>
    <property type="evidence" value="ECO:0007669"/>
    <property type="project" value="TreeGrafter"/>
</dbReference>
<dbReference type="Pfam" id="PF02383">
    <property type="entry name" value="Syja_N"/>
    <property type="match status" value="1"/>
</dbReference>
<dbReference type="GO" id="GO:0046856">
    <property type="term" value="P:phosphatidylinositol dephosphorylation"/>
    <property type="evidence" value="ECO:0007669"/>
    <property type="project" value="TreeGrafter"/>
</dbReference>
<dbReference type="PANTHER" id="PTHR45662:SF2">
    <property type="entry name" value="PHOSPHATIDYLINOSITOL-3-PHOSPHATASE SAC1"/>
    <property type="match status" value="1"/>
</dbReference>
<sequence length="622" mass="70930">MPGSILYTRLGEKLVFRLDDNSKNNTVISISPHETGINIVNSAEFPTYGLINSVAAIIGVIKLKTNRYVIVAEKVDVVGTLNGNTIYHVKEYGIVPVNATTKPHAEECQYFALLDAHLKNAELFFSYTYDLTNSAQRNEDHGNTGSWKTADSRFFWNHHATEELRDLASDMKGVDDFIVPMIYGYAKIVATAFNNTPLTFGLITRRSRHRAGTRYFRRGIDENGYVANFNETEQILFINNVVSGESQLFSFIQTRGSVPVYWAEINTLKYKPMLVLGENSSMDAFKKHFDEQKKFYGVNYLVNLVNQKGHELPVKESYETVVNATNDPQLKYIYFDFHHECSNMRWHRINLLVEQLKKIGWDKEDYFHKTLQNGVTKSIVKQQKSVLRTNCMDCLDRTNVAQSTFSSFVFQQQLEDSGLISQPNFWQFDQALLSKFQNLWADNADYVSSAYSGTRALKTDFTRTGKRTYMGAFQDLVNSISRYYRNNFIDGARQDNYDLFLGVFKPYGTVLESPFSDKRPMMIQMAPTVLYAALTVMVATIVFPKGSFLSSKNLGFFLGSSVILAVTLRFIFQNGMQYVSWPKLTDLGFVVAIQSHNKEQVFSGITYAPSPRFVSPNVLKRD</sequence>
<dbReference type="GO" id="GO:0043812">
    <property type="term" value="F:phosphatidylinositol-4-phosphate phosphatase activity"/>
    <property type="evidence" value="ECO:0007669"/>
    <property type="project" value="TreeGrafter"/>
</dbReference>
<dbReference type="OrthoDB" id="405996at2759"/>
<dbReference type="GO" id="GO:0034593">
    <property type="term" value="F:phosphatidylinositol bisphosphate phosphatase activity"/>
    <property type="evidence" value="ECO:0007669"/>
    <property type="project" value="UniProtKB-ARBA"/>
</dbReference>
<evidence type="ECO:0000259" key="2">
    <source>
        <dbReference type="PROSITE" id="PS50275"/>
    </source>
</evidence>
<reference evidence="3 4" key="1">
    <citation type="submission" date="2016-01" db="EMBL/GenBank/DDBJ databases">
        <title>Genome sequence of the yeast Holleya sinecauda.</title>
        <authorList>
            <person name="Dietrich F.S."/>
        </authorList>
    </citation>
    <scope>NUCLEOTIDE SEQUENCE [LARGE SCALE GENOMIC DNA]</scope>
    <source>
        <strain evidence="3 4">ATCC 58844</strain>
    </source>
</reference>
<keyword evidence="4" id="KW-1185">Reference proteome</keyword>
<keyword evidence="1" id="KW-1133">Transmembrane helix</keyword>
<dbReference type="Proteomes" id="UP000243052">
    <property type="component" value="Chromosome vi"/>
</dbReference>
<feature type="domain" description="SAC" evidence="2">
    <location>
        <begin position="114"/>
        <end position="453"/>
    </location>
</feature>
<accession>A0A0X8HU88</accession>
<dbReference type="PANTHER" id="PTHR45662">
    <property type="entry name" value="PHOSPHATIDYLINOSITIDE PHOSPHATASE SAC1"/>
    <property type="match status" value="1"/>
</dbReference>
<dbReference type="GeneID" id="28724851"/>
<proteinExistence type="predicted"/>
<dbReference type="EMBL" id="CP014246">
    <property type="protein sequence ID" value="AMD21559.1"/>
    <property type="molecule type" value="Genomic_DNA"/>
</dbReference>
<dbReference type="AlphaFoldDB" id="A0A0X8HU88"/>
<dbReference type="RefSeq" id="XP_017988555.1">
    <property type="nucleotide sequence ID" value="XM_018133319.1"/>
</dbReference>
<evidence type="ECO:0000313" key="3">
    <source>
        <dbReference type="EMBL" id="AMD21559.1"/>
    </source>
</evidence>
<feature type="transmembrane region" description="Helical" evidence="1">
    <location>
        <begin position="554"/>
        <end position="572"/>
    </location>
</feature>
<feature type="transmembrane region" description="Helical" evidence="1">
    <location>
        <begin position="521"/>
        <end position="542"/>
    </location>
</feature>
<organism evidence="3 4">
    <name type="scientific">Eremothecium sinecaudum</name>
    <dbReference type="NCBI Taxonomy" id="45286"/>
    <lineage>
        <taxon>Eukaryota</taxon>
        <taxon>Fungi</taxon>
        <taxon>Dikarya</taxon>
        <taxon>Ascomycota</taxon>
        <taxon>Saccharomycotina</taxon>
        <taxon>Saccharomycetes</taxon>
        <taxon>Saccharomycetales</taxon>
        <taxon>Saccharomycetaceae</taxon>
        <taxon>Eremothecium</taxon>
    </lineage>
</organism>
<dbReference type="InterPro" id="IPR002013">
    <property type="entry name" value="SAC_dom"/>
</dbReference>
<protein>
    <submittedName>
        <fullName evidence="3">HFL297Wp</fullName>
    </submittedName>
</protein>
<keyword evidence="1" id="KW-0812">Transmembrane</keyword>
<keyword evidence="1" id="KW-0472">Membrane</keyword>
<evidence type="ECO:0000313" key="4">
    <source>
        <dbReference type="Proteomes" id="UP000243052"/>
    </source>
</evidence>